<feature type="domain" description="YCII-related" evidence="2">
    <location>
        <begin position="1"/>
        <end position="114"/>
    </location>
</feature>
<comment type="caution">
    <text evidence="4">The sequence shown here is derived from an EMBL/GenBank/DDBJ whole genome shotgun (WGS) entry which is preliminary data.</text>
</comment>
<dbReference type="SUPFAM" id="SSF54909">
    <property type="entry name" value="Dimeric alpha+beta barrel"/>
    <property type="match status" value="1"/>
</dbReference>
<proteinExistence type="inferred from homology"/>
<dbReference type="InterPro" id="IPR005545">
    <property type="entry name" value="YCII"/>
</dbReference>
<comment type="similarity">
    <text evidence="1">Belongs to the YciI family.</text>
</comment>
<dbReference type="PANTHER" id="PTHR35174:SF3">
    <property type="entry name" value="BLL7171 PROTEIN"/>
    <property type="match status" value="1"/>
</dbReference>
<dbReference type="Proteomes" id="UP000277279">
    <property type="component" value="Unassembled WGS sequence"/>
</dbReference>
<evidence type="ECO:0000313" key="3">
    <source>
        <dbReference type="EMBL" id="MBB3134845.1"/>
    </source>
</evidence>
<dbReference type="Pfam" id="PF03795">
    <property type="entry name" value="YCII"/>
    <property type="match status" value="1"/>
</dbReference>
<reference evidence="3 6" key="2">
    <citation type="submission" date="2020-08" db="EMBL/GenBank/DDBJ databases">
        <title>Genomic Encyclopedia of Type Strains, Phase III (KMG-III): the genomes of soil and plant-associated and newly described type strains.</title>
        <authorList>
            <person name="Whitman W."/>
        </authorList>
    </citation>
    <scope>NUCLEOTIDE SEQUENCE [LARGE SCALE GENOMIC DNA]</scope>
    <source>
        <strain evidence="3 6">CECT 4113</strain>
    </source>
</reference>
<evidence type="ECO:0000313" key="4">
    <source>
        <dbReference type="EMBL" id="RSB79189.1"/>
    </source>
</evidence>
<sequence length="120" mass="13114">MRYMLMLHADEAAGKAIAPEDMARFLGQMYAYQQALEKAAAFVSSNALVSSSEASIVRVQGNEVSVLDGPYADVREQFGGYFIIDVADIDEANKWAARCPAATWGTVEVRRIRDASEYAG</sequence>
<reference evidence="4 5" key="1">
    <citation type="submission" date="2018-11" db="EMBL/GenBank/DDBJ databases">
        <authorList>
            <person name="Huo Y."/>
        </authorList>
    </citation>
    <scope>NUCLEOTIDE SEQUENCE [LARGE SCALE GENOMIC DNA]</scope>
    <source>
        <strain evidence="4 5">DSM 30132</strain>
    </source>
</reference>
<dbReference type="EMBL" id="RJJT01000009">
    <property type="protein sequence ID" value="RSB79189.1"/>
    <property type="molecule type" value="Genomic_DNA"/>
</dbReference>
<dbReference type="InterPro" id="IPR011008">
    <property type="entry name" value="Dimeric_a/b-barrel"/>
</dbReference>
<evidence type="ECO:0000313" key="5">
    <source>
        <dbReference type="Proteomes" id="UP000277279"/>
    </source>
</evidence>
<dbReference type="RefSeq" id="WP_125845802.1">
    <property type="nucleotide sequence ID" value="NZ_JACHXH010000008.1"/>
</dbReference>
<name>A0A427MZW9_9HYPH</name>
<dbReference type="EMBL" id="JACHXH010000008">
    <property type="protein sequence ID" value="MBB3134845.1"/>
    <property type="molecule type" value="Genomic_DNA"/>
</dbReference>
<evidence type="ECO:0000313" key="6">
    <source>
        <dbReference type="Proteomes" id="UP000518315"/>
    </source>
</evidence>
<dbReference type="PANTHER" id="PTHR35174">
    <property type="entry name" value="BLL7171 PROTEIN-RELATED"/>
    <property type="match status" value="1"/>
</dbReference>
<gene>
    <name evidence="4" type="ORF">EFD55_14880</name>
    <name evidence="3" type="ORF">FHS26_002583</name>
</gene>
<dbReference type="Proteomes" id="UP000518315">
    <property type="component" value="Unassembled WGS sequence"/>
</dbReference>
<evidence type="ECO:0000259" key="2">
    <source>
        <dbReference type="Pfam" id="PF03795"/>
    </source>
</evidence>
<dbReference type="Gene3D" id="3.30.70.1060">
    <property type="entry name" value="Dimeric alpha+beta barrel"/>
    <property type="match status" value="1"/>
</dbReference>
<keyword evidence="6" id="KW-1185">Reference proteome</keyword>
<dbReference type="OrthoDB" id="9807535at2"/>
<organism evidence="4 5">
    <name type="scientific">Rhizobium pisi</name>
    <dbReference type="NCBI Taxonomy" id="574561"/>
    <lineage>
        <taxon>Bacteria</taxon>
        <taxon>Pseudomonadati</taxon>
        <taxon>Pseudomonadota</taxon>
        <taxon>Alphaproteobacteria</taxon>
        <taxon>Hyphomicrobiales</taxon>
        <taxon>Rhizobiaceae</taxon>
        <taxon>Rhizobium/Agrobacterium group</taxon>
        <taxon>Rhizobium</taxon>
    </lineage>
</organism>
<accession>A0A427MZW9</accession>
<dbReference type="AlphaFoldDB" id="A0A427MZW9"/>
<protein>
    <recommendedName>
        <fullName evidence="2">YCII-related domain-containing protein</fullName>
    </recommendedName>
</protein>
<evidence type="ECO:0000256" key="1">
    <source>
        <dbReference type="ARBA" id="ARBA00007689"/>
    </source>
</evidence>